<evidence type="ECO:0000313" key="1">
    <source>
        <dbReference type="EMBL" id="KAK4012287.1"/>
    </source>
</evidence>
<dbReference type="Proteomes" id="UP001234178">
    <property type="component" value="Unassembled WGS sequence"/>
</dbReference>
<proteinExistence type="predicted"/>
<gene>
    <name evidence="1" type="ORF">OUZ56_021388</name>
</gene>
<organism evidence="1 2">
    <name type="scientific">Daphnia magna</name>
    <dbReference type="NCBI Taxonomy" id="35525"/>
    <lineage>
        <taxon>Eukaryota</taxon>
        <taxon>Metazoa</taxon>
        <taxon>Ecdysozoa</taxon>
        <taxon>Arthropoda</taxon>
        <taxon>Crustacea</taxon>
        <taxon>Branchiopoda</taxon>
        <taxon>Diplostraca</taxon>
        <taxon>Cladocera</taxon>
        <taxon>Anomopoda</taxon>
        <taxon>Daphniidae</taxon>
        <taxon>Daphnia</taxon>
    </lineage>
</organism>
<dbReference type="EMBL" id="JAOYFB010000003">
    <property type="protein sequence ID" value="KAK4012287.1"/>
    <property type="molecule type" value="Genomic_DNA"/>
</dbReference>
<name>A0ABQ9ZH91_9CRUS</name>
<protein>
    <submittedName>
        <fullName evidence="1">Uncharacterized protein</fullName>
    </submittedName>
</protein>
<accession>A0ABQ9ZH91</accession>
<evidence type="ECO:0000313" key="2">
    <source>
        <dbReference type="Proteomes" id="UP001234178"/>
    </source>
</evidence>
<keyword evidence="2" id="KW-1185">Reference proteome</keyword>
<reference evidence="1 2" key="1">
    <citation type="journal article" date="2023" name="Nucleic Acids Res.">
        <title>The hologenome of Daphnia magna reveals possible DNA methylation and microbiome-mediated evolution of the host genome.</title>
        <authorList>
            <person name="Chaturvedi A."/>
            <person name="Li X."/>
            <person name="Dhandapani V."/>
            <person name="Marshall H."/>
            <person name="Kissane S."/>
            <person name="Cuenca-Cambronero M."/>
            <person name="Asole G."/>
            <person name="Calvet F."/>
            <person name="Ruiz-Romero M."/>
            <person name="Marangio P."/>
            <person name="Guigo R."/>
            <person name="Rago D."/>
            <person name="Mirbahai L."/>
            <person name="Eastwood N."/>
            <person name="Colbourne J.K."/>
            <person name="Zhou J."/>
            <person name="Mallon E."/>
            <person name="Orsini L."/>
        </authorList>
    </citation>
    <scope>NUCLEOTIDE SEQUENCE [LARGE SCALE GENOMIC DNA]</scope>
    <source>
        <strain evidence="1">LRV0_1</strain>
    </source>
</reference>
<sequence>MDAILQRMGIINGTWAKVSLSIRLYKMPDVLLMMIMSGISGDDQSLRNINTAICSLVHSIRKVLRIWGVLNCSLNEANIYDSSSKGLLCLFPIVMINDCEDTMNSGSRVGIDLWIQTSTGINVAFGLGPPAAITVASTFDAASTAASSFGFGLSAAGLVFGAVQQRQLPLCHYFWPRSTSAASPFSLDVSTAPAPSFG</sequence>
<comment type="caution">
    <text evidence="1">The sequence shown here is derived from an EMBL/GenBank/DDBJ whole genome shotgun (WGS) entry which is preliminary data.</text>
</comment>